<proteinExistence type="predicted"/>
<dbReference type="EMBL" id="PZZL01000002">
    <property type="protein sequence ID" value="PTM60939.1"/>
    <property type="molecule type" value="Genomic_DNA"/>
</dbReference>
<dbReference type="Pfam" id="PF04014">
    <property type="entry name" value="MazE_antitoxin"/>
    <property type="match status" value="1"/>
</dbReference>
<dbReference type="RefSeq" id="WP_170118131.1">
    <property type="nucleotide sequence ID" value="NZ_PZZL01000002.1"/>
</dbReference>
<keyword evidence="4" id="KW-1185">Reference proteome</keyword>
<dbReference type="SUPFAM" id="SSF89447">
    <property type="entry name" value="AbrB/MazE/MraZ-like"/>
    <property type="match status" value="1"/>
</dbReference>
<dbReference type="InterPro" id="IPR039052">
    <property type="entry name" value="Antitox_PemI-like"/>
</dbReference>
<dbReference type="PANTHER" id="PTHR40516">
    <property type="entry name" value="ANTITOXIN CHPS-RELATED"/>
    <property type="match status" value="1"/>
</dbReference>
<dbReference type="GO" id="GO:0003677">
    <property type="term" value="F:DNA binding"/>
    <property type="evidence" value="ECO:0007669"/>
    <property type="project" value="InterPro"/>
</dbReference>
<comment type="caution">
    <text evidence="3">The sequence shown here is derived from an EMBL/GenBank/DDBJ whole genome shotgun (WGS) entry which is preliminary data.</text>
</comment>
<feature type="domain" description="SpoVT-AbrB" evidence="2">
    <location>
        <begin position="6"/>
        <end position="51"/>
    </location>
</feature>
<evidence type="ECO:0000313" key="3">
    <source>
        <dbReference type="EMBL" id="PTM60939.1"/>
    </source>
</evidence>
<name>A0A2T4ZG90_9HYPH</name>
<evidence type="ECO:0000256" key="1">
    <source>
        <dbReference type="SAM" id="MobiDB-lite"/>
    </source>
</evidence>
<evidence type="ECO:0000313" key="4">
    <source>
        <dbReference type="Proteomes" id="UP000241808"/>
    </source>
</evidence>
<gene>
    <name evidence="3" type="ORF">C8P69_102324</name>
</gene>
<reference evidence="3 4" key="1">
    <citation type="submission" date="2018-04" db="EMBL/GenBank/DDBJ databases">
        <title>Genomic Encyclopedia of Archaeal and Bacterial Type Strains, Phase II (KMG-II): from individual species to whole genera.</title>
        <authorList>
            <person name="Goeker M."/>
        </authorList>
    </citation>
    <scope>NUCLEOTIDE SEQUENCE [LARGE SCALE GENOMIC DNA]</scope>
    <source>
        <strain evidence="3 4">DSM 25521</strain>
    </source>
</reference>
<sequence length="90" mass="9799">MRAKSAQWGNSIAVRVPRSVAETIDLKPGEDLEIVAVPGGLNSRRPKAPRYPSMSLADMVAEMDRLGPDGRPEVADWGPDRGDEIVDDSR</sequence>
<organism evidence="3 4">
    <name type="scientific">Phreatobacter oligotrophus</name>
    <dbReference type="NCBI Taxonomy" id="1122261"/>
    <lineage>
        <taxon>Bacteria</taxon>
        <taxon>Pseudomonadati</taxon>
        <taxon>Pseudomonadota</taxon>
        <taxon>Alphaproteobacteria</taxon>
        <taxon>Hyphomicrobiales</taxon>
        <taxon>Phreatobacteraceae</taxon>
        <taxon>Phreatobacter</taxon>
    </lineage>
</organism>
<dbReference type="AlphaFoldDB" id="A0A2T4ZG90"/>
<dbReference type="Proteomes" id="UP000241808">
    <property type="component" value="Unassembled WGS sequence"/>
</dbReference>
<accession>A0A2T4ZG90</accession>
<dbReference type="Gene3D" id="2.10.260.10">
    <property type="match status" value="1"/>
</dbReference>
<evidence type="ECO:0000259" key="2">
    <source>
        <dbReference type="SMART" id="SM00966"/>
    </source>
</evidence>
<dbReference type="InterPro" id="IPR037914">
    <property type="entry name" value="SpoVT-AbrB_sf"/>
</dbReference>
<feature type="region of interest" description="Disordered" evidence="1">
    <location>
        <begin position="65"/>
        <end position="90"/>
    </location>
</feature>
<dbReference type="SMART" id="SM00966">
    <property type="entry name" value="SpoVT_AbrB"/>
    <property type="match status" value="1"/>
</dbReference>
<dbReference type="InterPro" id="IPR007159">
    <property type="entry name" value="SpoVT-AbrB_dom"/>
</dbReference>
<dbReference type="PANTHER" id="PTHR40516:SF1">
    <property type="entry name" value="ANTITOXIN CHPS-RELATED"/>
    <property type="match status" value="1"/>
</dbReference>
<dbReference type="GO" id="GO:0097351">
    <property type="term" value="F:toxin sequestering activity"/>
    <property type="evidence" value="ECO:0007669"/>
    <property type="project" value="InterPro"/>
</dbReference>
<protein>
    <submittedName>
        <fullName evidence="3">Transcriptional regulator/antitoxin MazE</fullName>
    </submittedName>
</protein>